<protein>
    <recommendedName>
        <fullName evidence="4">HTH cro/C1-type domain-containing protein</fullName>
    </recommendedName>
</protein>
<dbReference type="PANTHER" id="PTHR40661">
    <property type="match status" value="1"/>
</dbReference>
<dbReference type="SUPFAM" id="SSF47413">
    <property type="entry name" value="lambda repressor-like DNA-binding domains"/>
    <property type="match status" value="1"/>
</dbReference>
<evidence type="ECO:0000313" key="5">
    <source>
        <dbReference type="EMBL" id="PIM93522.1"/>
    </source>
</evidence>
<accession>A0A2G9FJA2</accession>
<keyword evidence="3" id="KW-0804">Transcription</keyword>
<dbReference type="CDD" id="cd06529">
    <property type="entry name" value="S24_LexA-like"/>
    <property type="match status" value="1"/>
</dbReference>
<feature type="domain" description="HTH cro/C1-type" evidence="4">
    <location>
        <begin position="8"/>
        <end position="62"/>
    </location>
</feature>
<evidence type="ECO:0000259" key="4">
    <source>
        <dbReference type="PROSITE" id="PS50943"/>
    </source>
</evidence>
<keyword evidence="1" id="KW-0805">Transcription regulation</keyword>
<dbReference type="InterPro" id="IPR010982">
    <property type="entry name" value="Lambda_DNA-bd_dom_sf"/>
</dbReference>
<dbReference type="GO" id="GO:0003677">
    <property type="term" value="F:DNA binding"/>
    <property type="evidence" value="ECO:0007669"/>
    <property type="project" value="UniProtKB-KW"/>
</dbReference>
<gene>
    <name evidence="5" type="ORF">CI114_00975</name>
</gene>
<dbReference type="Proteomes" id="UP000230719">
    <property type="component" value="Unassembled WGS sequence"/>
</dbReference>
<comment type="caution">
    <text evidence="5">The sequence shown here is derived from an EMBL/GenBank/DDBJ whole genome shotgun (WGS) entry which is preliminary data.</text>
</comment>
<keyword evidence="2" id="KW-0238">DNA-binding</keyword>
<dbReference type="InterPro" id="IPR039418">
    <property type="entry name" value="LexA-like"/>
</dbReference>
<dbReference type="Gene3D" id="2.10.109.10">
    <property type="entry name" value="Umud Fragment, subunit A"/>
    <property type="match status" value="1"/>
</dbReference>
<proteinExistence type="predicted"/>
<name>A0A2G9FJA2_9FUSO</name>
<sequence length="200" mass="23236">MLDIGKMIKNLRMNKGISQEKLAEMLGINKASIANYETGRRSLTIDKLEELLKCLDTTITEFFCSDKMENLIDTNKTLKNIPIITKISVEKNYNFSEYLKLPISIAQKVDFATFMLDDSMEPEIKDFDLLFVQDTQFLENGAMGIFFLNENIYCKRFFKNPIENKITLKSINPKYKPINIQNNDNFRIIGKIVGKFEYNI</sequence>
<evidence type="ECO:0000256" key="3">
    <source>
        <dbReference type="ARBA" id="ARBA00023163"/>
    </source>
</evidence>
<dbReference type="InterPro" id="IPR015927">
    <property type="entry name" value="Peptidase_S24_S26A/B/C"/>
</dbReference>
<dbReference type="Gene3D" id="1.10.260.40">
    <property type="entry name" value="lambda repressor-like DNA-binding domains"/>
    <property type="match status" value="1"/>
</dbReference>
<evidence type="ECO:0000313" key="6">
    <source>
        <dbReference type="Proteomes" id="UP000230719"/>
    </source>
</evidence>
<dbReference type="PROSITE" id="PS50943">
    <property type="entry name" value="HTH_CROC1"/>
    <property type="match status" value="1"/>
</dbReference>
<dbReference type="EMBL" id="NPND01000002">
    <property type="protein sequence ID" value="PIM93522.1"/>
    <property type="molecule type" value="Genomic_DNA"/>
</dbReference>
<evidence type="ECO:0000256" key="1">
    <source>
        <dbReference type="ARBA" id="ARBA00023015"/>
    </source>
</evidence>
<dbReference type="InterPro" id="IPR036286">
    <property type="entry name" value="LexA/Signal_pep-like_sf"/>
</dbReference>
<dbReference type="CDD" id="cd00093">
    <property type="entry name" value="HTH_XRE"/>
    <property type="match status" value="1"/>
</dbReference>
<organism evidence="5 6">
    <name type="scientific">Fusobacterium animalis</name>
    <dbReference type="NCBI Taxonomy" id="76859"/>
    <lineage>
        <taxon>Bacteria</taxon>
        <taxon>Fusobacteriati</taxon>
        <taxon>Fusobacteriota</taxon>
        <taxon>Fusobacteriia</taxon>
        <taxon>Fusobacteriales</taxon>
        <taxon>Fusobacteriaceae</taxon>
        <taxon>Fusobacterium</taxon>
    </lineage>
</organism>
<dbReference type="AlphaFoldDB" id="A0A2G9FJA2"/>
<reference evidence="5 6" key="1">
    <citation type="submission" date="2017-08" db="EMBL/GenBank/DDBJ databases">
        <title>Analysis of Fusobacterium persistence and antibiotic response in human colorectal.</title>
        <authorList>
            <person name="Bullman S."/>
        </authorList>
    </citation>
    <scope>NUCLEOTIDE SEQUENCE [LARGE SCALE GENOMIC DNA]</scope>
    <source>
        <strain evidence="5 6">P2_CP</strain>
    </source>
</reference>
<dbReference type="Pfam" id="PF00717">
    <property type="entry name" value="Peptidase_S24"/>
    <property type="match status" value="1"/>
</dbReference>
<evidence type="ECO:0000256" key="2">
    <source>
        <dbReference type="ARBA" id="ARBA00023125"/>
    </source>
</evidence>
<dbReference type="RefSeq" id="WP_158410419.1">
    <property type="nucleotide sequence ID" value="NZ_CP056024.1"/>
</dbReference>
<dbReference type="SMART" id="SM00530">
    <property type="entry name" value="HTH_XRE"/>
    <property type="match status" value="1"/>
</dbReference>
<dbReference type="Pfam" id="PF01381">
    <property type="entry name" value="HTH_3"/>
    <property type="match status" value="1"/>
</dbReference>
<dbReference type="SUPFAM" id="SSF51306">
    <property type="entry name" value="LexA/Signal peptidase"/>
    <property type="match status" value="1"/>
</dbReference>
<dbReference type="PANTHER" id="PTHR40661:SF1">
    <property type="entry name" value="HTH CRO_C1-TYPE DOMAIN-CONTAINING PROTEIN"/>
    <property type="match status" value="1"/>
</dbReference>
<dbReference type="InterPro" id="IPR001387">
    <property type="entry name" value="Cro/C1-type_HTH"/>
</dbReference>